<keyword evidence="3" id="KW-1185">Reference proteome</keyword>
<dbReference type="AlphaFoldDB" id="A0A550CFZ0"/>
<evidence type="ECO:0000313" key="3">
    <source>
        <dbReference type="Proteomes" id="UP000320762"/>
    </source>
</evidence>
<accession>A0A550CFZ0</accession>
<name>A0A550CFZ0_9AGAR</name>
<proteinExistence type="predicted"/>
<sequence>MHKGPGAQGTRTLASDPATEGRIPCPPRKASVQIGVGQVSWQQAQGVESAPGHHDDFQHIIHRSLHRCYSISRAPPRYERAASTEGARPTAARVDAWHFWYVAQLINFTAGSSWDTLRGASLRPWPARKGGRRRAFCAWRASRP</sequence>
<dbReference type="Proteomes" id="UP000320762">
    <property type="component" value="Unassembled WGS sequence"/>
</dbReference>
<evidence type="ECO:0000313" key="2">
    <source>
        <dbReference type="EMBL" id="TRM63718.1"/>
    </source>
</evidence>
<feature type="region of interest" description="Disordered" evidence="1">
    <location>
        <begin position="1"/>
        <end position="28"/>
    </location>
</feature>
<reference evidence="2 3" key="1">
    <citation type="journal article" date="2019" name="New Phytol.">
        <title>Comparative genomics reveals unique wood-decay strategies and fruiting body development in the Schizophyllaceae.</title>
        <authorList>
            <person name="Almasi E."/>
            <person name="Sahu N."/>
            <person name="Krizsan K."/>
            <person name="Balint B."/>
            <person name="Kovacs G.M."/>
            <person name="Kiss B."/>
            <person name="Cseklye J."/>
            <person name="Drula E."/>
            <person name="Henrissat B."/>
            <person name="Nagy I."/>
            <person name="Chovatia M."/>
            <person name="Adam C."/>
            <person name="LaButti K."/>
            <person name="Lipzen A."/>
            <person name="Riley R."/>
            <person name="Grigoriev I.V."/>
            <person name="Nagy L.G."/>
        </authorList>
    </citation>
    <scope>NUCLEOTIDE SEQUENCE [LARGE SCALE GENOMIC DNA]</scope>
    <source>
        <strain evidence="2 3">NL-1724</strain>
    </source>
</reference>
<gene>
    <name evidence="2" type="ORF">BD626DRAFT_495154</name>
</gene>
<evidence type="ECO:0000256" key="1">
    <source>
        <dbReference type="SAM" id="MobiDB-lite"/>
    </source>
</evidence>
<dbReference type="EMBL" id="VDMD01000009">
    <property type="protein sequence ID" value="TRM63718.1"/>
    <property type="molecule type" value="Genomic_DNA"/>
</dbReference>
<organism evidence="2 3">
    <name type="scientific">Schizophyllum amplum</name>
    <dbReference type="NCBI Taxonomy" id="97359"/>
    <lineage>
        <taxon>Eukaryota</taxon>
        <taxon>Fungi</taxon>
        <taxon>Dikarya</taxon>
        <taxon>Basidiomycota</taxon>
        <taxon>Agaricomycotina</taxon>
        <taxon>Agaricomycetes</taxon>
        <taxon>Agaricomycetidae</taxon>
        <taxon>Agaricales</taxon>
        <taxon>Schizophyllaceae</taxon>
        <taxon>Schizophyllum</taxon>
    </lineage>
</organism>
<comment type="caution">
    <text evidence="2">The sequence shown here is derived from an EMBL/GenBank/DDBJ whole genome shotgun (WGS) entry which is preliminary data.</text>
</comment>
<protein>
    <submittedName>
        <fullName evidence="2">Uncharacterized protein</fullName>
    </submittedName>
</protein>